<dbReference type="InterPro" id="IPR052508">
    <property type="entry name" value="Maize_Zein_Storage"/>
</dbReference>
<evidence type="ECO:0000256" key="3">
    <source>
        <dbReference type="ARBA" id="ARBA00022729"/>
    </source>
</evidence>
<sequence length="200" mass="21911">MGAKIFALLALLALSASAATSTFIPQCSQQYLSPVTAAGFQYPTIQSYMVQEAIQASILRSLALTLQQPYALLQQPSLVHLYLQRIAAQQLQQQLLPTINQVVAANLAAYLQQQQFLPFNQLAGVNPAIYLQAQQLLPFNQLVGSPYAFLLQQQLLPFHLQAVANIVAFLQQQQLLPFSQHALTNPTTLLQPPTIGGAIF</sequence>
<feature type="chain" id="PRO_5033031834" evidence="7">
    <location>
        <begin position="19"/>
        <end position="200"/>
    </location>
</feature>
<evidence type="ECO:0000256" key="2">
    <source>
        <dbReference type="ARBA" id="ARBA00005777"/>
    </source>
</evidence>
<dbReference type="GO" id="GO:0045735">
    <property type="term" value="F:nutrient reservoir activity"/>
    <property type="evidence" value="ECO:0007669"/>
    <property type="project" value="UniProtKB-KW"/>
</dbReference>
<evidence type="ECO:0000256" key="7">
    <source>
        <dbReference type="SAM" id="SignalP"/>
    </source>
</evidence>
<reference evidence="8" key="2">
    <citation type="submission" date="2019-07" db="EMBL/GenBank/DDBJ databases">
        <authorList>
            <person name="Seetharam A."/>
            <person name="Woodhouse M."/>
            <person name="Cannon E."/>
        </authorList>
    </citation>
    <scope>NUCLEOTIDE SEQUENCE [LARGE SCALE GENOMIC DNA]</scope>
    <source>
        <strain evidence="8">cv. B73</strain>
    </source>
</reference>
<accession>A0A804LR46</accession>
<dbReference type="Pfam" id="PF01559">
    <property type="entry name" value="Zein"/>
    <property type="match status" value="1"/>
</dbReference>
<organism evidence="8 9">
    <name type="scientific">Zea mays</name>
    <name type="common">Maize</name>
    <dbReference type="NCBI Taxonomy" id="4577"/>
    <lineage>
        <taxon>Eukaryota</taxon>
        <taxon>Viridiplantae</taxon>
        <taxon>Streptophyta</taxon>
        <taxon>Embryophyta</taxon>
        <taxon>Tracheophyta</taxon>
        <taxon>Spermatophyta</taxon>
        <taxon>Magnoliopsida</taxon>
        <taxon>Liliopsida</taxon>
        <taxon>Poales</taxon>
        <taxon>Poaceae</taxon>
        <taxon>PACMAD clade</taxon>
        <taxon>Panicoideae</taxon>
        <taxon>Andropogonodae</taxon>
        <taxon>Andropogoneae</taxon>
        <taxon>Tripsacinae</taxon>
        <taxon>Zea</taxon>
    </lineage>
</organism>
<keyword evidence="3 7" id="KW-0732">Signal</keyword>
<evidence type="ECO:0007829" key="10">
    <source>
        <dbReference type="PeptideAtlas" id="A0A804LR46"/>
    </source>
</evidence>
<evidence type="ECO:0000313" key="9">
    <source>
        <dbReference type="Proteomes" id="UP000007305"/>
    </source>
</evidence>
<comment type="function">
    <text evidence="1">Zeins are major seed storage proteins.</text>
</comment>
<dbReference type="PANTHER" id="PTHR48244:SF2">
    <property type="entry name" value="ZEIN-ALPHA 19C2"/>
    <property type="match status" value="1"/>
</dbReference>
<keyword evidence="10" id="KW-1267">Proteomics identification</keyword>
<gene>
    <name evidence="8" type="primary">z1D_2</name>
</gene>
<evidence type="ECO:0000256" key="6">
    <source>
        <dbReference type="ARBA" id="ARBA00023129"/>
    </source>
</evidence>
<name>A0A804LR46_MAIZE</name>
<evidence type="ECO:0000256" key="4">
    <source>
        <dbReference type="ARBA" id="ARBA00022737"/>
    </source>
</evidence>
<keyword evidence="6" id="KW-0708">Seed storage protein</keyword>
<comment type="similarity">
    <text evidence="2">Belongs to the zein family.</text>
</comment>
<dbReference type="InterPro" id="IPR002530">
    <property type="entry name" value="Zein"/>
</dbReference>
<dbReference type="PANTHER" id="PTHR48244">
    <property type="entry name" value="ZEIN-ALPHA A20-RELATED"/>
    <property type="match status" value="1"/>
</dbReference>
<keyword evidence="9" id="KW-1185">Reference proteome</keyword>
<dbReference type="AlphaFoldDB" id="A0A804LR46"/>
<keyword evidence="4" id="KW-0677">Repeat</keyword>
<protein>
    <submittedName>
        <fullName evidence="8">Alpha zein</fullName>
    </submittedName>
</protein>
<dbReference type="Gramene" id="Zm00001eb030130_T003">
    <property type="protein sequence ID" value="Zm00001eb030130_P003"/>
    <property type="gene ID" value="Zm00001eb030130"/>
</dbReference>
<reference evidence="8" key="3">
    <citation type="submission" date="2021-05" db="UniProtKB">
        <authorList>
            <consortium name="EnsemblPlants"/>
        </authorList>
    </citation>
    <scope>IDENTIFICATION</scope>
    <source>
        <strain evidence="8">cv. B73</strain>
    </source>
</reference>
<evidence type="ECO:0000313" key="8">
    <source>
        <dbReference type="EnsemblPlants" id="Zm00001eb030130_P003"/>
    </source>
</evidence>
<keyword evidence="5" id="KW-0758">Storage protein</keyword>
<evidence type="ECO:0000256" key="1">
    <source>
        <dbReference type="ARBA" id="ARBA00003755"/>
    </source>
</evidence>
<reference evidence="9" key="1">
    <citation type="submission" date="2015-12" db="EMBL/GenBank/DDBJ databases">
        <title>Update maize B73 reference genome by single molecule sequencing technologies.</title>
        <authorList>
            <consortium name="Maize Genome Sequencing Project"/>
            <person name="Ware D."/>
        </authorList>
    </citation>
    <scope>NUCLEOTIDE SEQUENCE [LARGE SCALE GENOMIC DNA]</scope>
    <source>
        <strain evidence="9">cv. B73</strain>
    </source>
</reference>
<feature type="signal peptide" evidence="7">
    <location>
        <begin position="1"/>
        <end position="18"/>
    </location>
</feature>
<dbReference type="Proteomes" id="UP000007305">
    <property type="component" value="Chromosome 1"/>
</dbReference>
<proteinExistence type="evidence at protein level"/>
<dbReference type="EnsemblPlants" id="Zm00001eb030130_T003">
    <property type="protein sequence ID" value="Zm00001eb030130_P003"/>
    <property type="gene ID" value="Zm00001eb030130"/>
</dbReference>
<evidence type="ECO:0000256" key="5">
    <source>
        <dbReference type="ARBA" id="ARBA00022761"/>
    </source>
</evidence>